<keyword evidence="3" id="KW-0444">Lipid biosynthesis</keyword>
<evidence type="ECO:0000256" key="11">
    <source>
        <dbReference type="ARBA" id="ARBA00023264"/>
    </source>
</evidence>
<sequence>MPMDWTTSLKAFLALAWAAYVVVLVIWVLLQKRPPEATISWILVLALVPYLGFFIFYFFGPQRLRKQQIRRLNNRVAMYVSDDLQALKERTLHAPAELRQLAQLSAITTGIYPCSGQAVQLLCSGAQTFDAIEHAIHQARHHVHLEYYIYEPDQTGMRLRDALIQKAREGVQVRLLVDALGSKNLNKTFVQPMLDAGIAFARFHDTRFGRRWRPVINYRSHRKIVVVDGSVAFTGGVNVTDEEDTRIRADAYHDVHVRLQGNPAFWLQVVFLEDWAYANDQPLSECIACVQDYLPVSPTGPFDVQVQTSGPNNPAEPIHRSYVQAIHNARSRVWLTTPYFVPSEAAMMALTNAALAGVDVQVLVPERSDSLLVTLAARSYFDELIEAGVKVWEYKAGMLHSKTLVVDDDLGCIGTANFDLRSFRLNYEVGVAVFGTPFNSDLAAQFERDLRQSRRVPTHRHIPFRQRLAEAVMRLFSPML</sequence>
<dbReference type="PANTHER" id="PTHR21248:SF22">
    <property type="entry name" value="PHOSPHOLIPASE D"/>
    <property type="match status" value="1"/>
</dbReference>
<proteinExistence type="predicted"/>
<gene>
    <name evidence="15" type="primary">cls</name>
    <name evidence="15" type="ORF">E9531_10040</name>
</gene>
<dbReference type="OrthoDB" id="9762009at2"/>
<evidence type="ECO:0000256" key="1">
    <source>
        <dbReference type="ARBA" id="ARBA00004651"/>
    </source>
</evidence>
<feature type="transmembrane region" description="Helical" evidence="13">
    <location>
        <begin position="12"/>
        <end position="30"/>
    </location>
</feature>
<dbReference type="CDD" id="cd09110">
    <property type="entry name" value="PLDc_CLS_1"/>
    <property type="match status" value="1"/>
</dbReference>
<dbReference type="Proteomes" id="UP000308917">
    <property type="component" value="Unassembled WGS sequence"/>
</dbReference>
<evidence type="ECO:0000256" key="4">
    <source>
        <dbReference type="ARBA" id="ARBA00022679"/>
    </source>
</evidence>
<dbReference type="PANTHER" id="PTHR21248">
    <property type="entry name" value="CARDIOLIPIN SYNTHASE"/>
    <property type="match status" value="1"/>
</dbReference>
<evidence type="ECO:0000256" key="6">
    <source>
        <dbReference type="ARBA" id="ARBA00022737"/>
    </source>
</evidence>
<feature type="domain" description="PLD phosphodiesterase" evidence="14">
    <location>
        <begin position="216"/>
        <end position="243"/>
    </location>
</feature>
<evidence type="ECO:0000313" key="16">
    <source>
        <dbReference type="Proteomes" id="UP000308917"/>
    </source>
</evidence>
<reference evidence="15 16" key="1">
    <citation type="journal article" date="2015" name="Antonie Van Leeuwenhoek">
        <title>Lampropedia puyangensis sp. nov., isolated from symptomatic bark of Populus ? euramericana canker and emended description of Lampropedia hyalina (Ehrenberg 1832) Lee et al. 2004.</title>
        <authorList>
            <person name="Li Y."/>
            <person name="Wang T."/>
            <person name="Piao C.G."/>
            <person name="Wang L.F."/>
            <person name="Tian G.Z."/>
            <person name="Zhu T.H."/>
            <person name="Guo M.W."/>
        </authorList>
    </citation>
    <scope>NUCLEOTIDE SEQUENCE [LARGE SCALE GENOMIC DNA]</scope>
    <source>
        <strain evidence="15 16">2-bin</strain>
    </source>
</reference>
<dbReference type="SMART" id="SM00155">
    <property type="entry name" value="PLDc"/>
    <property type="match status" value="2"/>
</dbReference>
<dbReference type="GO" id="GO:0005886">
    <property type="term" value="C:plasma membrane"/>
    <property type="evidence" value="ECO:0007669"/>
    <property type="project" value="UniProtKB-SubCell"/>
</dbReference>
<evidence type="ECO:0000313" key="15">
    <source>
        <dbReference type="EMBL" id="THU00698.1"/>
    </source>
</evidence>
<keyword evidence="5 13" id="KW-0812">Transmembrane</keyword>
<organism evidence="15 16">
    <name type="scientific">Lampropedia puyangensis</name>
    <dbReference type="NCBI Taxonomy" id="1330072"/>
    <lineage>
        <taxon>Bacteria</taxon>
        <taxon>Pseudomonadati</taxon>
        <taxon>Pseudomonadota</taxon>
        <taxon>Betaproteobacteria</taxon>
        <taxon>Burkholderiales</taxon>
        <taxon>Comamonadaceae</taxon>
        <taxon>Lampropedia</taxon>
    </lineage>
</organism>
<dbReference type="InterPro" id="IPR001736">
    <property type="entry name" value="PLipase_D/transphosphatidylase"/>
</dbReference>
<keyword evidence="16" id="KW-1185">Reference proteome</keyword>
<evidence type="ECO:0000256" key="13">
    <source>
        <dbReference type="SAM" id="Phobius"/>
    </source>
</evidence>
<dbReference type="GO" id="GO:0008808">
    <property type="term" value="F:cardiolipin synthase activity"/>
    <property type="evidence" value="ECO:0007669"/>
    <property type="project" value="UniProtKB-UniRule"/>
</dbReference>
<dbReference type="AlphaFoldDB" id="A0A4S8F0C5"/>
<comment type="caution">
    <text evidence="15">The sequence shown here is derived from an EMBL/GenBank/DDBJ whole genome shotgun (WGS) entry which is preliminary data.</text>
</comment>
<dbReference type="InterPro" id="IPR027379">
    <property type="entry name" value="CLS_N"/>
</dbReference>
<keyword evidence="8" id="KW-0443">Lipid metabolism</keyword>
<dbReference type="EMBL" id="STFG01000010">
    <property type="protein sequence ID" value="THU00698.1"/>
    <property type="molecule type" value="Genomic_DNA"/>
</dbReference>
<keyword evidence="7 13" id="KW-1133">Transmembrane helix</keyword>
<dbReference type="Pfam" id="PF13091">
    <property type="entry name" value="PLDc_2"/>
    <property type="match status" value="2"/>
</dbReference>
<dbReference type="InterPro" id="IPR022924">
    <property type="entry name" value="Cardiolipin_synthase"/>
</dbReference>
<keyword evidence="11" id="KW-1208">Phospholipid metabolism</keyword>
<keyword evidence="10" id="KW-0594">Phospholipid biosynthesis</keyword>
<keyword evidence="4" id="KW-0808">Transferase</keyword>
<dbReference type="SUPFAM" id="SSF56024">
    <property type="entry name" value="Phospholipase D/nuclease"/>
    <property type="match status" value="2"/>
</dbReference>
<dbReference type="NCBIfam" id="TIGR04265">
    <property type="entry name" value="bac_cardiolipin"/>
    <property type="match status" value="1"/>
</dbReference>
<name>A0A4S8F0C5_9BURK</name>
<evidence type="ECO:0000256" key="2">
    <source>
        <dbReference type="ARBA" id="ARBA00022475"/>
    </source>
</evidence>
<feature type="transmembrane region" description="Helical" evidence="13">
    <location>
        <begin position="42"/>
        <end position="60"/>
    </location>
</feature>
<protein>
    <recommendedName>
        <fullName evidence="12">Cardiolipin synthase</fullName>
        <ecNumber evidence="12">2.7.8.-</ecNumber>
    </recommendedName>
</protein>
<evidence type="ECO:0000256" key="5">
    <source>
        <dbReference type="ARBA" id="ARBA00022692"/>
    </source>
</evidence>
<feature type="domain" description="PLD phosphodiesterase" evidence="14">
    <location>
        <begin position="395"/>
        <end position="422"/>
    </location>
</feature>
<dbReference type="CDD" id="cd09112">
    <property type="entry name" value="PLDc_CLS_2"/>
    <property type="match status" value="1"/>
</dbReference>
<dbReference type="Pfam" id="PF13396">
    <property type="entry name" value="PLDc_N"/>
    <property type="match status" value="1"/>
</dbReference>
<evidence type="ECO:0000256" key="3">
    <source>
        <dbReference type="ARBA" id="ARBA00022516"/>
    </source>
</evidence>
<keyword evidence="2" id="KW-1003">Cell membrane</keyword>
<evidence type="ECO:0000256" key="7">
    <source>
        <dbReference type="ARBA" id="ARBA00022989"/>
    </source>
</evidence>
<evidence type="ECO:0000256" key="8">
    <source>
        <dbReference type="ARBA" id="ARBA00023098"/>
    </source>
</evidence>
<evidence type="ECO:0000256" key="12">
    <source>
        <dbReference type="NCBIfam" id="TIGR04265"/>
    </source>
</evidence>
<dbReference type="EC" id="2.7.8.-" evidence="12"/>
<keyword evidence="6" id="KW-0677">Repeat</keyword>
<evidence type="ECO:0000256" key="10">
    <source>
        <dbReference type="ARBA" id="ARBA00023209"/>
    </source>
</evidence>
<keyword evidence="9 13" id="KW-0472">Membrane</keyword>
<evidence type="ECO:0000256" key="9">
    <source>
        <dbReference type="ARBA" id="ARBA00023136"/>
    </source>
</evidence>
<accession>A0A4S8F0C5</accession>
<dbReference type="GO" id="GO:0032049">
    <property type="term" value="P:cardiolipin biosynthetic process"/>
    <property type="evidence" value="ECO:0007669"/>
    <property type="project" value="UniProtKB-UniRule"/>
</dbReference>
<dbReference type="InterPro" id="IPR025202">
    <property type="entry name" value="PLD-like_dom"/>
</dbReference>
<comment type="subcellular location">
    <subcellularLocation>
        <location evidence="1">Cell membrane</location>
        <topology evidence="1">Multi-pass membrane protein</topology>
    </subcellularLocation>
</comment>
<dbReference type="Gene3D" id="3.30.870.10">
    <property type="entry name" value="Endonuclease Chain A"/>
    <property type="match status" value="2"/>
</dbReference>
<evidence type="ECO:0000259" key="14">
    <source>
        <dbReference type="PROSITE" id="PS50035"/>
    </source>
</evidence>
<dbReference type="PROSITE" id="PS50035">
    <property type="entry name" value="PLD"/>
    <property type="match status" value="2"/>
</dbReference>